<name>A0A8J6EAJ7_9EUKA</name>
<feature type="repeat" description="Solcar" evidence="6">
    <location>
        <begin position="190"/>
        <end position="276"/>
    </location>
</feature>
<keyword evidence="2 7" id="KW-0813">Transport</keyword>
<keyword evidence="3 6" id="KW-0812">Transmembrane</keyword>
<comment type="similarity">
    <text evidence="7">Belongs to the mitochondrial carrier (TC 2.A.29) family.</text>
</comment>
<feature type="repeat" description="Solcar" evidence="6">
    <location>
        <begin position="6"/>
        <end position="95"/>
    </location>
</feature>
<dbReference type="GO" id="GO:1904983">
    <property type="term" value="P:glycine import into mitochondrion"/>
    <property type="evidence" value="ECO:0007669"/>
    <property type="project" value="TreeGrafter"/>
</dbReference>
<evidence type="ECO:0000256" key="7">
    <source>
        <dbReference type="RuleBase" id="RU000488"/>
    </source>
</evidence>
<dbReference type="GO" id="GO:0005739">
    <property type="term" value="C:mitochondrion"/>
    <property type="evidence" value="ECO:0007669"/>
    <property type="project" value="TreeGrafter"/>
</dbReference>
<dbReference type="OrthoDB" id="1924968at2759"/>
<proteinExistence type="inferred from homology"/>
<evidence type="ECO:0000313" key="8">
    <source>
        <dbReference type="EMBL" id="KAG9394795.1"/>
    </source>
</evidence>
<sequence>MSNIGSNPLIHFAAGATSATIACVSCQPMDLIKTRLQQSKQTKDAEKYSSVAQAARTIIQEDGITGLWRGSTSNVMRVVPGAGLYFLMLQMANRRYRARTGHAMTPLHALLTGSFARAATAVIANPAAVAKSRMESVGVWEYKNGRSAVIDVLKTSYTRGAMIQVLGDVIYSGISFAMVNTTSPFAQKKASPTSQFIVSAVAGAVGTAAAYPLDVVRTRVALSKAQGKDAGIVAVVREMLEEEGIAPLYRGVEFVALRRAITTAVTWSSYRAITAAVGRARR</sequence>
<evidence type="ECO:0000256" key="5">
    <source>
        <dbReference type="ARBA" id="ARBA00023136"/>
    </source>
</evidence>
<dbReference type="PROSITE" id="PS50920">
    <property type="entry name" value="SOLCAR"/>
    <property type="match status" value="2"/>
</dbReference>
<dbReference type="Proteomes" id="UP000717585">
    <property type="component" value="Unassembled WGS sequence"/>
</dbReference>
<dbReference type="SUPFAM" id="SSF103506">
    <property type="entry name" value="Mitochondrial carrier"/>
    <property type="match status" value="1"/>
</dbReference>
<comment type="caution">
    <text evidence="8">The sequence shown here is derived from an EMBL/GenBank/DDBJ whole genome shotgun (WGS) entry which is preliminary data.</text>
</comment>
<dbReference type="PRINTS" id="PR00926">
    <property type="entry name" value="MITOCARRIER"/>
</dbReference>
<dbReference type="PANTHER" id="PTHR46181:SF3">
    <property type="entry name" value="MITOCHONDRIAL GLYCINE TRANSPORTER"/>
    <property type="match status" value="1"/>
</dbReference>
<evidence type="ECO:0000313" key="9">
    <source>
        <dbReference type="Proteomes" id="UP000717585"/>
    </source>
</evidence>
<dbReference type="Pfam" id="PF00153">
    <property type="entry name" value="Mito_carr"/>
    <property type="match status" value="3"/>
</dbReference>
<evidence type="ECO:0000256" key="3">
    <source>
        <dbReference type="ARBA" id="ARBA00022692"/>
    </source>
</evidence>
<reference evidence="8" key="1">
    <citation type="submission" date="2021-05" db="EMBL/GenBank/DDBJ databases">
        <title>A free-living protist that lacks canonical eukaryotic 1 DNA replication and segregation systems.</title>
        <authorList>
            <person name="Salas-Leiva D.E."/>
            <person name="Tromer E.C."/>
            <person name="Curtis B.A."/>
            <person name="Jerlstrom-Hultqvist J."/>
            <person name="Kolisko M."/>
            <person name="Yi Z."/>
            <person name="Salas-Leiva J.S."/>
            <person name="Gallot-Lavallee L."/>
            <person name="Kops G.J.P.L."/>
            <person name="Archibald J.M."/>
            <person name="Simpson A.G.B."/>
            <person name="Roger A.J."/>
        </authorList>
    </citation>
    <scope>NUCLEOTIDE SEQUENCE</scope>
    <source>
        <strain evidence="8">BICM</strain>
    </source>
</reference>
<keyword evidence="9" id="KW-1185">Reference proteome</keyword>
<evidence type="ECO:0000256" key="6">
    <source>
        <dbReference type="PROSITE-ProRule" id="PRU00282"/>
    </source>
</evidence>
<evidence type="ECO:0000256" key="4">
    <source>
        <dbReference type="ARBA" id="ARBA00022737"/>
    </source>
</evidence>
<dbReference type="GO" id="GO:0016020">
    <property type="term" value="C:membrane"/>
    <property type="evidence" value="ECO:0007669"/>
    <property type="project" value="UniProtKB-SubCell"/>
</dbReference>
<dbReference type="Gene3D" id="1.50.40.10">
    <property type="entry name" value="Mitochondrial carrier domain"/>
    <property type="match status" value="2"/>
</dbReference>
<protein>
    <submittedName>
        <fullName evidence="8">Mitochondrial carrier protein</fullName>
    </submittedName>
</protein>
<evidence type="ECO:0000256" key="1">
    <source>
        <dbReference type="ARBA" id="ARBA00004141"/>
    </source>
</evidence>
<organism evidence="8 9">
    <name type="scientific">Carpediemonas membranifera</name>
    <dbReference type="NCBI Taxonomy" id="201153"/>
    <lineage>
        <taxon>Eukaryota</taxon>
        <taxon>Metamonada</taxon>
        <taxon>Carpediemonas-like organisms</taxon>
        <taxon>Carpediemonas</taxon>
    </lineage>
</organism>
<dbReference type="InterPro" id="IPR018108">
    <property type="entry name" value="MCP_transmembrane"/>
</dbReference>
<dbReference type="InterPro" id="IPR002067">
    <property type="entry name" value="MCP"/>
</dbReference>
<dbReference type="GO" id="GO:0015187">
    <property type="term" value="F:glycine transmembrane transporter activity"/>
    <property type="evidence" value="ECO:0007669"/>
    <property type="project" value="TreeGrafter"/>
</dbReference>
<dbReference type="AlphaFoldDB" id="A0A8J6EAJ7"/>
<comment type="subcellular location">
    <subcellularLocation>
        <location evidence="1">Membrane</location>
        <topology evidence="1">Multi-pass membrane protein</topology>
    </subcellularLocation>
</comment>
<keyword evidence="5 6" id="KW-0472">Membrane</keyword>
<keyword evidence="4" id="KW-0677">Repeat</keyword>
<dbReference type="InterPro" id="IPR023395">
    <property type="entry name" value="MCP_dom_sf"/>
</dbReference>
<dbReference type="PANTHER" id="PTHR46181">
    <property type="entry name" value="MITOCHONDRIAL GLYCINE TRANSPORTER"/>
    <property type="match status" value="1"/>
</dbReference>
<accession>A0A8J6EAJ7</accession>
<gene>
    <name evidence="8" type="ORF">J8273_3772</name>
</gene>
<dbReference type="EMBL" id="JAHDYR010000013">
    <property type="protein sequence ID" value="KAG9394795.1"/>
    <property type="molecule type" value="Genomic_DNA"/>
</dbReference>
<evidence type="ECO:0000256" key="2">
    <source>
        <dbReference type="ARBA" id="ARBA00022448"/>
    </source>
</evidence>